<proteinExistence type="predicted"/>
<feature type="binding site" evidence="1">
    <location>
        <position position="253"/>
    </location>
    <ligand>
        <name>2-oxoglutarate</name>
        <dbReference type="ChEBI" id="CHEBI:16810"/>
    </ligand>
</feature>
<reference evidence="4 5" key="2">
    <citation type="journal article" date="2012" name="Open Biol.">
        <title>Characteristics of nucleosomes and linker DNA regions on the genome of the basidiomycete Mixia osmundae revealed by mono- and dinucleosome mapping.</title>
        <authorList>
            <person name="Nishida H."/>
            <person name="Kondo S."/>
            <person name="Matsumoto T."/>
            <person name="Suzuki Y."/>
            <person name="Yoshikawa H."/>
            <person name="Taylor T.D."/>
            <person name="Sugiyama J."/>
        </authorList>
    </citation>
    <scope>NUCLEOTIDE SEQUENCE [LARGE SCALE GENOMIC DNA]</scope>
    <source>
        <strain evidence="5">CBS 9802 / IAM 14324 / JCM 22182 / KY 12970</strain>
    </source>
</reference>
<organism evidence="4 5">
    <name type="scientific">Mixia osmundae (strain CBS 9802 / IAM 14324 / JCM 22182 / KY 12970)</name>
    <dbReference type="NCBI Taxonomy" id="764103"/>
    <lineage>
        <taxon>Eukaryota</taxon>
        <taxon>Fungi</taxon>
        <taxon>Dikarya</taxon>
        <taxon>Basidiomycota</taxon>
        <taxon>Pucciniomycotina</taxon>
        <taxon>Mixiomycetes</taxon>
        <taxon>Mixiales</taxon>
        <taxon>Mixiaceae</taxon>
        <taxon>Mixia</taxon>
    </lineage>
</organism>
<dbReference type="PROSITE" id="PS51471">
    <property type="entry name" value="FE2OG_OXY"/>
    <property type="match status" value="1"/>
</dbReference>
<feature type="binding site" evidence="1">
    <location>
        <position position="251"/>
    </location>
    <ligand>
        <name>2-oxoglutarate</name>
        <dbReference type="ChEBI" id="CHEBI:16810"/>
    </ligand>
</feature>
<dbReference type="PANTHER" id="PTHR31573:SF1">
    <property type="entry name" value="DNA OXIDATIVE DEMETHYLASE ALKBH2"/>
    <property type="match status" value="1"/>
</dbReference>
<dbReference type="STRING" id="764103.G7E910"/>
<dbReference type="Pfam" id="PF13532">
    <property type="entry name" value="2OG-FeII_Oxy_2"/>
    <property type="match status" value="1"/>
</dbReference>
<dbReference type="Gene3D" id="2.60.120.590">
    <property type="entry name" value="Alpha-ketoglutarate-dependent dioxygenase AlkB-like"/>
    <property type="match status" value="1"/>
</dbReference>
<dbReference type="GO" id="GO:0035516">
    <property type="term" value="F:broad specificity oxidative DNA demethylase activity"/>
    <property type="evidence" value="ECO:0007669"/>
    <property type="project" value="TreeGrafter"/>
</dbReference>
<dbReference type="PANTHER" id="PTHR31573">
    <property type="entry name" value="ALPHA-KETOGLUTARATE-DEPENDENT DIOXYGENASE ALKB HOMOLOG 2"/>
    <property type="match status" value="1"/>
</dbReference>
<feature type="binding site" evidence="1">
    <location>
        <position position="145"/>
    </location>
    <ligand>
        <name>2-oxoglutarate</name>
        <dbReference type="ChEBI" id="CHEBI:16810"/>
    </ligand>
</feature>
<dbReference type="SUPFAM" id="SSF51197">
    <property type="entry name" value="Clavaminate synthase-like"/>
    <property type="match status" value="1"/>
</dbReference>
<evidence type="ECO:0000256" key="2">
    <source>
        <dbReference type="SAM" id="MobiDB-lite"/>
    </source>
</evidence>
<dbReference type="InterPro" id="IPR032852">
    <property type="entry name" value="ALKBH2"/>
</dbReference>
<feature type="binding site" evidence="1">
    <location>
        <position position="147"/>
    </location>
    <ligand>
        <name>2-oxoglutarate</name>
        <dbReference type="ChEBI" id="CHEBI:16810"/>
    </ligand>
</feature>
<dbReference type="InterPro" id="IPR037151">
    <property type="entry name" value="AlkB-like_sf"/>
</dbReference>
<dbReference type="InParanoid" id="G7E910"/>
<dbReference type="Proteomes" id="UP000009131">
    <property type="component" value="Unassembled WGS sequence"/>
</dbReference>
<feature type="binding site" evidence="1">
    <location>
        <position position="247"/>
    </location>
    <ligand>
        <name>2-oxoglutarate</name>
        <dbReference type="ChEBI" id="CHEBI:16810"/>
    </ligand>
</feature>
<comment type="caution">
    <text evidence="4">The sequence shown here is derived from an EMBL/GenBank/DDBJ whole genome shotgun (WGS) entry which is preliminary data.</text>
</comment>
<dbReference type="InterPro" id="IPR005123">
    <property type="entry name" value="Oxoglu/Fe-dep_dioxygenase_dom"/>
</dbReference>
<sequence>MAKMTKRRDSDADAEPAIKPSASKRARKTVDASEFKSAVVGDDLRLPLTDAEIFYLPDFVSVQKAEQWLRQIAKIDGWYRPTLKMYGREITQSREIAAYATDRSLSVKYSGTTVQMRYDYPPVLREIQRCVEAQLETTFNHVMLNKYDSGNVYIGKHADNLENRVIASVSLGAERTFILSHKKPPTDSPAKATGDPFSRAKRANHDVADPYHRSLKLASGSLLVMQGETQQHWKHEIPKEPRVKHQRISLTFRQLVF</sequence>
<name>G7E910_MIXOS</name>
<keyword evidence="5" id="KW-1185">Reference proteome</keyword>
<evidence type="ECO:0000313" key="4">
    <source>
        <dbReference type="EMBL" id="GAA99628.1"/>
    </source>
</evidence>
<dbReference type="InterPro" id="IPR027450">
    <property type="entry name" value="AlkB-like"/>
</dbReference>
<gene>
    <name evidence="4" type="primary">Mo06329</name>
    <name evidence="4" type="ORF">E5Q_06329</name>
</gene>
<accession>G7E910</accession>
<reference evidence="4 5" key="1">
    <citation type="journal article" date="2011" name="J. Gen. Appl. Microbiol.">
        <title>Draft genome sequencing of the enigmatic basidiomycete Mixia osmundae.</title>
        <authorList>
            <person name="Nishida H."/>
            <person name="Nagatsuka Y."/>
            <person name="Sugiyama J."/>
        </authorList>
    </citation>
    <scope>NUCLEOTIDE SEQUENCE [LARGE SCALE GENOMIC DNA]</scope>
    <source>
        <strain evidence="5">CBS 9802 / IAM 14324 / JCM 22182 / KY 12970</strain>
    </source>
</reference>
<feature type="binding site" evidence="1">
    <location>
        <position position="235"/>
    </location>
    <ligand>
        <name>2-oxoglutarate</name>
        <dbReference type="ChEBI" id="CHEBI:16810"/>
    </ligand>
</feature>
<dbReference type="eggNOG" id="ENOG502QTDK">
    <property type="taxonomic scope" value="Eukaryota"/>
</dbReference>
<feature type="domain" description="Fe2OG dioxygenase" evidence="3">
    <location>
        <begin position="138"/>
        <end position="256"/>
    </location>
</feature>
<dbReference type="AlphaFoldDB" id="G7E910"/>
<evidence type="ECO:0000256" key="1">
    <source>
        <dbReference type="PIRSR" id="PIRSR632852-1"/>
    </source>
</evidence>
<dbReference type="RefSeq" id="XP_014568842.1">
    <property type="nucleotide sequence ID" value="XM_014713356.1"/>
</dbReference>
<evidence type="ECO:0000259" key="3">
    <source>
        <dbReference type="PROSITE" id="PS51471"/>
    </source>
</evidence>
<feature type="region of interest" description="Disordered" evidence="2">
    <location>
        <begin position="1"/>
        <end position="28"/>
    </location>
</feature>
<dbReference type="GO" id="GO:0051747">
    <property type="term" value="F:cytosine C-5 DNA demethylase activity"/>
    <property type="evidence" value="ECO:0007669"/>
    <property type="project" value="TreeGrafter"/>
</dbReference>
<dbReference type="EMBL" id="BABT02000220">
    <property type="protein sequence ID" value="GAA99628.1"/>
    <property type="molecule type" value="Genomic_DNA"/>
</dbReference>
<dbReference type="GO" id="GO:0008198">
    <property type="term" value="F:ferrous iron binding"/>
    <property type="evidence" value="ECO:0007669"/>
    <property type="project" value="TreeGrafter"/>
</dbReference>
<dbReference type="OrthoDB" id="545910at2759"/>
<dbReference type="GO" id="GO:0006307">
    <property type="term" value="P:DNA alkylation repair"/>
    <property type="evidence" value="ECO:0007669"/>
    <property type="project" value="TreeGrafter"/>
</dbReference>
<evidence type="ECO:0000313" key="5">
    <source>
        <dbReference type="Proteomes" id="UP000009131"/>
    </source>
</evidence>
<dbReference type="HOGENOM" id="CLU_048788_1_0_1"/>
<dbReference type="OMA" id="TQHHWQH"/>
<protein>
    <recommendedName>
        <fullName evidence="3">Fe2OG dioxygenase domain-containing protein</fullName>
    </recommendedName>
</protein>
<feature type="binding site" evidence="1">
    <location>
        <position position="157"/>
    </location>
    <ligand>
        <name>2-oxoglutarate</name>
        <dbReference type="ChEBI" id="CHEBI:16810"/>
    </ligand>
</feature>